<dbReference type="EMBL" id="DSIN01000008">
    <property type="protein sequence ID" value="HEF24567.1"/>
    <property type="molecule type" value="Genomic_DNA"/>
</dbReference>
<evidence type="ECO:0000256" key="4">
    <source>
        <dbReference type="ARBA" id="ARBA00022989"/>
    </source>
</evidence>
<evidence type="ECO:0000256" key="1">
    <source>
        <dbReference type="ARBA" id="ARBA00004651"/>
    </source>
</evidence>
<dbReference type="AlphaFoldDB" id="A0A7C1X2P5"/>
<feature type="transmembrane region" description="Helical" evidence="6">
    <location>
        <begin position="142"/>
        <end position="167"/>
    </location>
</feature>
<keyword evidence="3 6" id="KW-0812">Transmembrane</keyword>
<feature type="transmembrane region" description="Helical" evidence="6">
    <location>
        <begin position="250"/>
        <end position="272"/>
    </location>
</feature>
<gene>
    <name evidence="7" type="ORF">ENP23_02175</name>
</gene>
<protein>
    <submittedName>
        <fullName evidence="7">UPF0104 family protein</fullName>
    </submittedName>
</protein>
<feature type="transmembrane region" description="Helical" evidence="6">
    <location>
        <begin position="292"/>
        <end position="318"/>
    </location>
</feature>
<keyword evidence="2" id="KW-1003">Cell membrane</keyword>
<evidence type="ECO:0000313" key="7">
    <source>
        <dbReference type="EMBL" id="HEF24567.1"/>
    </source>
</evidence>
<evidence type="ECO:0000256" key="5">
    <source>
        <dbReference type="ARBA" id="ARBA00023136"/>
    </source>
</evidence>
<dbReference type="PANTHER" id="PTHR39087">
    <property type="entry name" value="UPF0104 MEMBRANE PROTEIN MJ1595"/>
    <property type="match status" value="1"/>
</dbReference>
<dbReference type="InterPro" id="IPR022791">
    <property type="entry name" value="L-PG_synthase/AglD"/>
</dbReference>
<keyword evidence="4 6" id="KW-1133">Transmembrane helix</keyword>
<reference evidence="7" key="1">
    <citation type="journal article" date="2020" name="mSystems">
        <title>Genome- and Community-Level Interaction Insights into Carbon Utilization and Element Cycling Functions of Hydrothermarchaeota in Hydrothermal Sediment.</title>
        <authorList>
            <person name="Zhou Z."/>
            <person name="Liu Y."/>
            <person name="Xu W."/>
            <person name="Pan J."/>
            <person name="Luo Z.H."/>
            <person name="Li M."/>
        </authorList>
    </citation>
    <scope>NUCLEOTIDE SEQUENCE [LARGE SCALE GENOMIC DNA]</scope>
    <source>
        <strain evidence="7">SpSt-200</strain>
    </source>
</reference>
<accession>A0A7C1X2P5</accession>
<name>A0A7C1X2P5_9PSED</name>
<organism evidence="7">
    <name type="scientific">Pseudomonas graminis</name>
    <dbReference type="NCBI Taxonomy" id="158627"/>
    <lineage>
        <taxon>Bacteria</taxon>
        <taxon>Pseudomonadati</taxon>
        <taxon>Pseudomonadota</taxon>
        <taxon>Gammaproteobacteria</taxon>
        <taxon>Pseudomonadales</taxon>
        <taxon>Pseudomonadaceae</taxon>
        <taxon>Pseudomonas</taxon>
    </lineage>
</organism>
<feature type="transmembrane region" description="Helical" evidence="6">
    <location>
        <begin position="225"/>
        <end position="243"/>
    </location>
</feature>
<feature type="transmembrane region" description="Helical" evidence="6">
    <location>
        <begin position="30"/>
        <end position="47"/>
    </location>
</feature>
<comment type="subcellular location">
    <subcellularLocation>
        <location evidence="1">Cell membrane</location>
        <topology evidence="1">Multi-pass membrane protein</topology>
    </subcellularLocation>
</comment>
<evidence type="ECO:0000256" key="3">
    <source>
        <dbReference type="ARBA" id="ARBA00022692"/>
    </source>
</evidence>
<feature type="transmembrane region" description="Helical" evidence="6">
    <location>
        <begin position="100"/>
        <end position="122"/>
    </location>
</feature>
<evidence type="ECO:0000256" key="2">
    <source>
        <dbReference type="ARBA" id="ARBA00022475"/>
    </source>
</evidence>
<dbReference type="PANTHER" id="PTHR39087:SF2">
    <property type="entry name" value="UPF0104 MEMBRANE PROTEIN MJ1595"/>
    <property type="match status" value="1"/>
</dbReference>
<sequence length="333" mass="37413">MTSVSQASTHEQKSDDAGKHRPWLKLAKRAFTLFFFIAVPVLLFTLMKNLDWNEVMHALESYKLSTLALGFVIAAGSYLTYCCFDVLARRYTEHKLAVKQIIPVTFVCYAFNLNLSSWVGGIALRYRLYSRLGLDVPTITRILSLSLITNWLGYMLLAGFVFAGDFVDLPEGWKIGDTTLQLIGFVLLAVCLAYFLACRFSRKRTWTVRKQQFVLPSLNQAMRQALLGALNWGLMALLIYVLLPEKAFYPAVLGILLISSIAGVIAHIPAGLGVLETVFITLMQHQFSKGQLLAALIGYRVIYFLIPLMIALVVYVVLEKRAKAMRSRNEGQL</sequence>
<comment type="caution">
    <text evidence="7">The sequence shown here is derived from an EMBL/GenBank/DDBJ whole genome shotgun (WGS) entry which is preliminary data.</text>
</comment>
<evidence type="ECO:0000256" key="6">
    <source>
        <dbReference type="SAM" id="Phobius"/>
    </source>
</evidence>
<keyword evidence="5 6" id="KW-0472">Membrane</keyword>
<dbReference type="Pfam" id="PF03706">
    <property type="entry name" value="LPG_synthase_TM"/>
    <property type="match status" value="1"/>
</dbReference>
<proteinExistence type="predicted"/>
<feature type="transmembrane region" description="Helical" evidence="6">
    <location>
        <begin position="179"/>
        <end position="197"/>
    </location>
</feature>
<feature type="transmembrane region" description="Helical" evidence="6">
    <location>
        <begin position="67"/>
        <end position="88"/>
    </location>
</feature>
<dbReference type="GO" id="GO:0005886">
    <property type="term" value="C:plasma membrane"/>
    <property type="evidence" value="ECO:0007669"/>
    <property type="project" value="UniProtKB-SubCell"/>
</dbReference>